<dbReference type="PROSITE" id="PS50930">
    <property type="entry name" value="HTH_LYTTR"/>
    <property type="match status" value="1"/>
</dbReference>
<dbReference type="RefSeq" id="WP_186840003.1">
    <property type="nucleotide sequence ID" value="NZ_JACOOZ010000002.1"/>
</dbReference>
<dbReference type="InterPro" id="IPR001789">
    <property type="entry name" value="Sig_transdc_resp-reg_receiver"/>
</dbReference>
<dbReference type="Pfam" id="PF04397">
    <property type="entry name" value="LytTR"/>
    <property type="match status" value="1"/>
</dbReference>
<comment type="function">
    <text evidence="2">May play the central regulatory role in sporulation. It may be an element of the effector pathway responsible for the activation of sporulation genes in response to nutritional stress. Spo0A may act in concert with spo0H (a sigma factor) to control the expression of some genes that are critical to the sporulation process.</text>
</comment>
<dbReference type="Gene3D" id="3.40.50.2300">
    <property type="match status" value="1"/>
</dbReference>
<dbReference type="PROSITE" id="PS50110">
    <property type="entry name" value="RESPONSE_REGULATORY"/>
    <property type="match status" value="1"/>
</dbReference>
<dbReference type="EMBL" id="JACOOZ010000002">
    <property type="protein sequence ID" value="MBC5667061.1"/>
    <property type="molecule type" value="Genomic_DNA"/>
</dbReference>
<dbReference type="Gene3D" id="2.40.50.1020">
    <property type="entry name" value="LytTr DNA-binding domain"/>
    <property type="match status" value="1"/>
</dbReference>
<dbReference type="PANTHER" id="PTHR37299:SF1">
    <property type="entry name" value="STAGE 0 SPORULATION PROTEIN A HOMOLOG"/>
    <property type="match status" value="1"/>
</dbReference>
<evidence type="ECO:0000259" key="5">
    <source>
        <dbReference type="PROSITE" id="PS50930"/>
    </source>
</evidence>
<dbReference type="PANTHER" id="PTHR37299">
    <property type="entry name" value="TRANSCRIPTIONAL REGULATOR-RELATED"/>
    <property type="match status" value="1"/>
</dbReference>
<gene>
    <name evidence="6" type="ORF">H8S00_03520</name>
</gene>
<evidence type="ECO:0000256" key="1">
    <source>
        <dbReference type="ARBA" id="ARBA00018672"/>
    </source>
</evidence>
<organism evidence="6 7">
    <name type="scientific">Eubacterium segne</name>
    <dbReference type="NCBI Taxonomy" id="2763045"/>
    <lineage>
        <taxon>Bacteria</taxon>
        <taxon>Bacillati</taxon>
        <taxon>Bacillota</taxon>
        <taxon>Clostridia</taxon>
        <taxon>Eubacteriales</taxon>
        <taxon>Eubacteriaceae</taxon>
        <taxon>Eubacterium</taxon>
    </lineage>
</organism>
<dbReference type="SMART" id="SM00850">
    <property type="entry name" value="LytTR"/>
    <property type="match status" value="1"/>
</dbReference>
<comment type="caution">
    <text evidence="6">The sequence shown here is derived from an EMBL/GenBank/DDBJ whole genome shotgun (WGS) entry which is preliminary data.</text>
</comment>
<dbReference type="InterPro" id="IPR046947">
    <property type="entry name" value="LytR-like"/>
</dbReference>
<dbReference type="Pfam" id="PF00072">
    <property type="entry name" value="Response_reg"/>
    <property type="match status" value="1"/>
</dbReference>
<feature type="modified residue" description="4-aspartylphosphate" evidence="3">
    <location>
        <position position="56"/>
    </location>
</feature>
<dbReference type="Proteomes" id="UP000597877">
    <property type="component" value="Unassembled WGS sequence"/>
</dbReference>
<dbReference type="InterPro" id="IPR011006">
    <property type="entry name" value="CheY-like_superfamily"/>
</dbReference>
<keyword evidence="7" id="KW-1185">Reference proteome</keyword>
<reference evidence="6 7" key="1">
    <citation type="submission" date="2020-08" db="EMBL/GenBank/DDBJ databases">
        <title>Genome public.</title>
        <authorList>
            <person name="Liu C."/>
            <person name="Sun Q."/>
        </authorList>
    </citation>
    <scope>NUCLEOTIDE SEQUENCE [LARGE SCALE GENOMIC DNA]</scope>
    <source>
        <strain evidence="6 7">BX4</strain>
    </source>
</reference>
<evidence type="ECO:0000256" key="2">
    <source>
        <dbReference type="ARBA" id="ARBA00024867"/>
    </source>
</evidence>
<evidence type="ECO:0000313" key="6">
    <source>
        <dbReference type="EMBL" id="MBC5667061.1"/>
    </source>
</evidence>
<feature type="domain" description="HTH LytTR-type" evidence="5">
    <location>
        <begin position="129"/>
        <end position="229"/>
    </location>
</feature>
<evidence type="ECO:0000256" key="3">
    <source>
        <dbReference type="PROSITE-ProRule" id="PRU00169"/>
    </source>
</evidence>
<protein>
    <recommendedName>
        <fullName evidence="1">Stage 0 sporulation protein A homolog</fullName>
    </recommendedName>
</protein>
<dbReference type="SMART" id="SM00448">
    <property type="entry name" value="REC"/>
    <property type="match status" value="1"/>
</dbReference>
<proteinExistence type="predicted"/>
<sequence>MRILICDDDLEIAEQLNDTLNLFFQNNFLKLPEIVIYDNGEDLLADSMDKDIVFLDIEMPGLNGIYVGNELKNKNPNIIIFIVTSYSEYLDDAMRFHVFRYLSKPVDPNRLFRNLKDAIELYNTTVTKIPIETKNGVYTVPASDIVFAETHGHKTIIHTLKQDYESIHSMRHWLEVLKMPCFFASHRSFIINLKYVSNFDHTLIHLCNDRFKAYLTRRKYTGFKDAYLLYLESTR</sequence>
<feature type="domain" description="Response regulatory" evidence="4">
    <location>
        <begin position="2"/>
        <end position="119"/>
    </location>
</feature>
<accession>A0ABR7F0D2</accession>
<dbReference type="SUPFAM" id="SSF52172">
    <property type="entry name" value="CheY-like"/>
    <property type="match status" value="1"/>
</dbReference>
<evidence type="ECO:0000313" key="7">
    <source>
        <dbReference type="Proteomes" id="UP000597877"/>
    </source>
</evidence>
<dbReference type="InterPro" id="IPR007492">
    <property type="entry name" value="LytTR_DNA-bd_dom"/>
</dbReference>
<name>A0ABR7F0D2_9FIRM</name>
<evidence type="ECO:0000259" key="4">
    <source>
        <dbReference type="PROSITE" id="PS50110"/>
    </source>
</evidence>
<keyword evidence="3" id="KW-0597">Phosphoprotein</keyword>